<dbReference type="Gene3D" id="3.40.140.10">
    <property type="entry name" value="Cytidine Deaminase, domain 2"/>
    <property type="match status" value="1"/>
</dbReference>
<dbReference type="InterPro" id="IPR002125">
    <property type="entry name" value="CMP_dCMP_dom"/>
</dbReference>
<keyword evidence="3" id="KW-1185">Reference proteome</keyword>
<dbReference type="PANTHER" id="PTHR11079:SF162">
    <property type="entry name" value="RIBOFLAVIN BIOSYNTHESIS PROTEIN PYRD, CHLOROPLASTIC"/>
    <property type="match status" value="1"/>
</dbReference>
<dbReference type="RefSeq" id="WP_027844389.1">
    <property type="nucleotide sequence ID" value="NZ_LMTZ01000107.1"/>
</dbReference>
<dbReference type="Pfam" id="PF00383">
    <property type="entry name" value="dCMP_cyt_deam_1"/>
    <property type="match status" value="1"/>
</dbReference>
<dbReference type="GO" id="GO:0003824">
    <property type="term" value="F:catalytic activity"/>
    <property type="evidence" value="ECO:0007669"/>
    <property type="project" value="InterPro"/>
</dbReference>
<protein>
    <submittedName>
        <fullName evidence="2">Cytidine deaminase</fullName>
    </submittedName>
</protein>
<dbReference type="Proteomes" id="UP000053372">
    <property type="component" value="Unassembled WGS sequence"/>
</dbReference>
<dbReference type="CDD" id="cd01285">
    <property type="entry name" value="nucleoside_deaminase"/>
    <property type="match status" value="1"/>
</dbReference>
<dbReference type="PROSITE" id="PS51747">
    <property type="entry name" value="CYT_DCMP_DEAMINASES_2"/>
    <property type="match status" value="1"/>
</dbReference>
<reference evidence="2 3" key="1">
    <citation type="journal article" date="2015" name="Genome Announc.">
        <title>Draft Genome of the Euendolithic (true boring) Cyanobacterium Mastigocoleus testarum strain BC008.</title>
        <authorList>
            <person name="Guida B.S."/>
            <person name="Garcia-Pichel F."/>
        </authorList>
    </citation>
    <scope>NUCLEOTIDE SEQUENCE [LARGE SCALE GENOMIC DNA]</scope>
    <source>
        <strain evidence="2 3">BC008</strain>
    </source>
</reference>
<proteinExistence type="predicted"/>
<evidence type="ECO:0000313" key="2">
    <source>
        <dbReference type="EMBL" id="KST65457.1"/>
    </source>
</evidence>
<feature type="domain" description="CMP/dCMP-type deaminase" evidence="1">
    <location>
        <begin position="1"/>
        <end position="115"/>
    </location>
</feature>
<dbReference type="AlphaFoldDB" id="A0A0V7ZLU0"/>
<organism evidence="2 3">
    <name type="scientific">Mastigocoleus testarum BC008</name>
    <dbReference type="NCBI Taxonomy" id="371196"/>
    <lineage>
        <taxon>Bacteria</taxon>
        <taxon>Bacillati</taxon>
        <taxon>Cyanobacteriota</taxon>
        <taxon>Cyanophyceae</taxon>
        <taxon>Nostocales</taxon>
        <taxon>Hapalosiphonaceae</taxon>
        <taxon>Mastigocoleus</taxon>
    </lineage>
</organism>
<dbReference type="InterPro" id="IPR016193">
    <property type="entry name" value="Cytidine_deaminase-like"/>
</dbReference>
<sequence>MTPEEIMRVAIAQAEKSKTPFGAVIVKDNQIVEQAGNTVEQDADPTAHAEVNVIRKLTSRLKTSSFNEGYILYSTCEPCAMCAATCFWAGISEIVYGVGGEDFEDDYNPNMIKVQCQDIIEQSPNSIPIKSGILKQDCKHLHSKYPL</sequence>
<dbReference type="PANTHER" id="PTHR11079">
    <property type="entry name" value="CYTOSINE DEAMINASE FAMILY MEMBER"/>
    <property type="match status" value="1"/>
</dbReference>
<evidence type="ECO:0000313" key="3">
    <source>
        <dbReference type="Proteomes" id="UP000053372"/>
    </source>
</evidence>
<dbReference type="SUPFAM" id="SSF53927">
    <property type="entry name" value="Cytidine deaminase-like"/>
    <property type="match status" value="1"/>
</dbReference>
<evidence type="ECO:0000259" key="1">
    <source>
        <dbReference type="PROSITE" id="PS51747"/>
    </source>
</evidence>
<gene>
    <name evidence="2" type="ORF">BC008_41735</name>
</gene>
<name>A0A0V7ZLU0_9CYAN</name>
<comment type="caution">
    <text evidence="2">The sequence shown here is derived from an EMBL/GenBank/DDBJ whole genome shotgun (WGS) entry which is preliminary data.</text>
</comment>
<dbReference type="OrthoDB" id="9802676at2"/>
<accession>A0A0V7ZLU0</accession>
<dbReference type="EMBL" id="LMTZ01000107">
    <property type="protein sequence ID" value="KST65457.1"/>
    <property type="molecule type" value="Genomic_DNA"/>
</dbReference>